<dbReference type="PATRIC" id="fig|1122247.3.peg.4418"/>
<comment type="caution">
    <text evidence="1">The sequence shown here is derived from an EMBL/GenBank/DDBJ whole genome shotgun (WGS) entry which is preliminary data.</text>
</comment>
<dbReference type="Pfam" id="PF13561">
    <property type="entry name" value="adh_short_C2"/>
    <property type="match status" value="1"/>
</dbReference>
<proteinExistence type="predicted"/>
<keyword evidence="2" id="KW-1185">Reference proteome</keyword>
<gene>
    <name evidence="1" type="ORF">C731_4614</name>
</gene>
<sequence>MDLNLHGKSYIVIGGTAGMGLAAAKAFAAKGQPDEIGALIAFLLSDRCGFVTGQTIYADGGAP</sequence>
<dbReference type="EMBL" id="AMRA01000144">
    <property type="protein sequence ID" value="EKF21388.1"/>
    <property type="molecule type" value="Genomic_DNA"/>
</dbReference>
<dbReference type="STRING" id="1122247.GCA_000379865_03115"/>
<accession>K5B761</accession>
<dbReference type="Proteomes" id="UP000006265">
    <property type="component" value="Unassembled WGS sequence"/>
</dbReference>
<dbReference type="AlphaFoldDB" id="K5B761"/>
<dbReference type="InterPro" id="IPR002347">
    <property type="entry name" value="SDR_fam"/>
</dbReference>
<protein>
    <submittedName>
        <fullName evidence="1">Enoyl-(Acyl carrier ) reductase family protein</fullName>
    </submittedName>
</protein>
<name>K5B761_MYCHD</name>
<dbReference type="InterPro" id="IPR036291">
    <property type="entry name" value="NAD(P)-bd_dom_sf"/>
</dbReference>
<evidence type="ECO:0000313" key="2">
    <source>
        <dbReference type="Proteomes" id="UP000006265"/>
    </source>
</evidence>
<evidence type="ECO:0000313" key="1">
    <source>
        <dbReference type="EMBL" id="EKF21388.1"/>
    </source>
</evidence>
<dbReference type="SUPFAM" id="SSF51735">
    <property type="entry name" value="NAD(P)-binding Rossmann-fold domains"/>
    <property type="match status" value="2"/>
</dbReference>
<dbReference type="RefSeq" id="WP_003887402.1">
    <property type="nucleotide sequence ID" value="NZ_AMRA01000144.1"/>
</dbReference>
<organism evidence="1 2">
    <name type="scientific">Mycolicibacterium hassiacum (strain DSM 44199 / CIP 105218 / JCM 12690 / 3849)</name>
    <name type="common">Mycobacterium hassiacum</name>
    <dbReference type="NCBI Taxonomy" id="1122247"/>
    <lineage>
        <taxon>Bacteria</taxon>
        <taxon>Bacillati</taxon>
        <taxon>Actinomycetota</taxon>
        <taxon>Actinomycetes</taxon>
        <taxon>Mycobacteriales</taxon>
        <taxon>Mycobacteriaceae</taxon>
        <taxon>Mycolicibacterium</taxon>
    </lineage>
</organism>
<dbReference type="eggNOG" id="ENOG50323AR">
    <property type="taxonomic scope" value="Bacteria"/>
</dbReference>
<reference evidence="1 2" key="1">
    <citation type="journal article" date="2012" name="J. Bacteriol.">
        <title>Genome sequence of Mycobacterium hassiacum DSM 44199, a rare source of heat-stable mycobacterial proteins.</title>
        <authorList>
            <person name="Tiago I."/>
            <person name="Maranha A."/>
            <person name="Mendes V."/>
            <person name="Alarico S."/>
            <person name="Moynihan P.J."/>
            <person name="Clarke A.J."/>
            <person name="Macedo-Ribeiro S."/>
            <person name="Pereira P.J."/>
            <person name="Empadinhas N."/>
        </authorList>
    </citation>
    <scope>NUCLEOTIDE SEQUENCE [LARGE SCALE GENOMIC DNA]</scope>
    <source>
        <strain evidence="2">DSM 44199 / CIP 105218 / JCM 12690 / 3849</strain>
    </source>
</reference>
<dbReference type="OrthoDB" id="5242555at2"/>
<dbReference type="Gene3D" id="3.40.50.720">
    <property type="entry name" value="NAD(P)-binding Rossmann-like Domain"/>
    <property type="match status" value="2"/>
</dbReference>